<dbReference type="InterPro" id="IPR004550">
    <property type="entry name" value="AsnASE_II"/>
</dbReference>
<dbReference type="Proteomes" id="UP000245712">
    <property type="component" value="Unassembled WGS sequence"/>
</dbReference>
<comment type="caution">
    <text evidence="5">The sequence shown here is derived from an EMBL/GenBank/DDBJ whole genome shotgun (WGS) entry which is preliminary data.</text>
</comment>
<dbReference type="SMART" id="SM00870">
    <property type="entry name" value="Asparaginase"/>
    <property type="match status" value="1"/>
</dbReference>
<dbReference type="RefSeq" id="WP_116613551.1">
    <property type="nucleotide sequence ID" value="NZ_CAJZAT010000162.1"/>
</dbReference>
<sequence length="362" mass="37934">MTDDRTSSIARAPHRPRIAVIGTGGTFAMHARDPFDWIEYSESGIVHPIDTLLATLGELAPDVDLLPVTFRSLGSVAIRPADWVELARLIRSTARRDPSITGFIVTHGTATLEETAWFLQLVLDIAQPVIVTGAQRPANTAGSDVLANLRGAIAAARDPASAAHGVLVAMDGALFAARDVTKAASFELHAFESPGYGPLARVDADARVTWRRGAMPRPGTGDGATPWFDRALLEADAAVVLPRVDIVMSYAGADGVAIESFVAAGSMGLISAGLVPGRPSAGEASAYRQAVEAGVVVVQSSRAARGVVPPQAFLARDGVIAGGDLSPQKLRIALMLALTLHDATAHDAAQQRERIQTLLLAL</sequence>
<dbReference type="Gene3D" id="3.40.50.1170">
    <property type="entry name" value="L-asparaginase, N-terminal domain"/>
    <property type="match status" value="1"/>
</dbReference>
<keyword evidence="2" id="KW-0378">Hydrolase</keyword>
<evidence type="ECO:0000256" key="1">
    <source>
        <dbReference type="ARBA" id="ARBA00010518"/>
    </source>
</evidence>
<name>A0ABX5KDU0_9BURK</name>
<dbReference type="InterPro" id="IPR037152">
    <property type="entry name" value="L-asparaginase_N_sf"/>
</dbReference>
<dbReference type="PRINTS" id="PR00139">
    <property type="entry name" value="ASNGLNASE"/>
</dbReference>
<dbReference type="PROSITE" id="PS51732">
    <property type="entry name" value="ASN_GLN_ASE_3"/>
    <property type="match status" value="1"/>
</dbReference>
<dbReference type="SFLD" id="SFLDS00057">
    <property type="entry name" value="Glutaminase/Asparaginase"/>
    <property type="match status" value="1"/>
</dbReference>
<dbReference type="CDD" id="cd08964">
    <property type="entry name" value="L-asparaginase_II"/>
    <property type="match status" value="1"/>
</dbReference>
<dbReference type="InterPro" id="IPR027474">
    <property type="entry name" value="L-asparaginase_N"/>
</dbReference>
<protein>
    <submittedName>
        <fullName evidence="5">L-asparaginase</fullName>
    </submittedName>
</protein>
<dbReference type="PANTHER" id="PTHR11707">
    <property type="entry name" value="L-ASPARAGINASE"/>
    <property type="match status" value="1"/>
</dbReference>
<dbReference type="SUPFAM" id="SSF53774">
    <property type="entry name" value="Glutaminase/Asparaginase"/>
    <property type="match status" value="1"/>
</dbReference>
<evidence type="ECO:0000259" key="4">
    <source>
        <dbReference type="Pfam" id="PF17763"/>
    </source>
</evidence>
<reference evidence="5 6" key="1">
    <citation type="submission" date="2018-05" db="EMBL/GenBank/DDBJ databases">
        <title>Genomic Encyclopedia of Type Strains, Phase IV (KMG-V): Genome sequencing to study the core and pangenomes of soil and plant-associated prokaryotes.</title>
        <authorList>
            <person name="Whitman W."/>
        </authorList>
    </citation>
    <scope>NUCLEOTIDE SEQUENCE [LARGE SCALE GENOMIC DNA]</scope>
    <source>
        <strain evidence="5 6">SCZa-39</strain>
    </source>
</reference>
<dbReference type="InterPro" id="IPR027473">
    <property type="entry name" value="L-asparaginase_C"/>
</dbReference>
<dbReference type="Gene3D" id="3.40.50.40">
    <property type="match status" value="1"/>
</dbReference>
<dbReference type="PIRSF" id="PIRSF500176">
    <property type="entry name" value="L_ASNase"/>
    <property type="match status" value="1"/>
</dbReference>
<dbReference type="Pfam" id="PF17763">
    <property type="entry name" value="Asparaginase_C"/>
    <property type="match status" value="1"/>
</dbReference>
<dbReference type="InterPro" id="IPR036152">
    <property type="entry name" value="Asp/glu_Ase-like_sf"/>
</dbReference>
<dbReference type="EMBL" id="QEOB01000018">
    <property type="protein sequence ID" value="PVX75182.1"/>
    <property type="molecule type" value="Genomic_DNA"/>
</dbReference>
<keyword evidence="6" id="KW-1185">Reference proteome</keyword>
<evidence type="ECO:0000313" key="6">
    <source>
        <dbReference type="Proteomes" id="UP000245712"/>
    </source>
</evidence>
<dbReference type="InterPro" id="IPR006034">
    <property type="entry name" value="Asparaginase/glutaminase-like"/>
</dbReference>
<organism evidence="5 6">
    <name type="scientific">Paraburkholderia unamae</name>
    <dbReference type="NCBI Taxonomy" id="219649"/>
    <lineage>
        <taxon>Bacteria</taxon>
        <taxon>Pseudomonadati</taxon>
        <taxon>Pseudomonadota</taxon>
        <taxon>Betaproteobacteria</taxon>
        <taxon>Burkholderiales</taxon>
        <taxon>Burkholderiaceae</taxon>
        <taxon>Paraburkholderia</taxon>
    </lineage>
</organism>
<evidence type="ECO:0000313" key="5">
    <source>
        <dbReference type="EMBL" id="PVX75182.1"/>
    </source>
</evidence>
<feature type="domain" description="L-asparaginase N-terminal" evidence="3">
    <location>
        <begin position="17"/>
        <end position="210"/>
    </location>
</feature>
<evidence type="ECO:0000256" key="2">
    <source>
        <dbReference type="ARBA" id="ARBA00022801"/>
    </source>
</evidence>
<feature type="domain" description="Asparaginase/glutaminase C-terminal" evidence="4">
    <location>
        <begin position="243"/>
        <end position="342"/>
    </location>
</feature>
<dbReference type="Pfam" id="PF00710">
    <property type="entry name" value="Asparaginase"/>
    <property type="match status" value="1"/>
</dbReference>
<accession>A0ABX5KDU0</accession>
<dbReference type="PIRSF" id="PIRSF001220">
    <property type="entry name" value="L-ASNase_gatD"/>
    <property type="match status" value="1"/>
</dbReference>
<dbReference type="InterPro" id="IPR040919">
    <property type="entry name" value="Asparaginase_C"/>
</dbReference>
<comment type="similarity">
    <text evidence="1">Belongs to the asparaginase 1 family.</text>
</comment>
<dbReference type="PANTHER" id="PTHR11707:SF28">
    <property type="entry name" value="60 KDA LYSOPHOSPHOLIPASE"/>
    <property type="match status" value="1"/>
</dbReference>
<evidence type="ECO:0000259" key="3">
    <source>
        <dbReference type="Pfam" id="PF00710"/>
    </source>
</evidence>
<proteinExistence type="inferred from homology"/>
<gene>
    <name evidence="5" type="ORF">C7402_118114</name>
</gene>